<dbReference type="InterPro" id="IPR006104">
    <property type="entry name" value="Glyco_hydro_2_N"/>
</dbReference>
<feature type="domain" description="Glycosyl hydrolases family 2 sugar binding" evidence="5">
    <location>
        <begin position="20"/>
        <end position="128"/>
    </location>
</feature>
<dbReference type="Gene3D" id="3.20.20.80">
    <property type="entry name" value="Glycosidases"/>
    <property type="match status" value="1"/>
</dbReference>
<evidence type="ECO:0000256" key="2">
    <source>
        <dbReference type="SAM" id="MobiDB-lite"/>
    </source>
</evidence>
<dbReference type="RefSeq" id="WP_131900140.1">
    <property type="nucleotide sequence ID" value="NZ_SMKZ01000053.1"/>
</dbReference>
<dbReference type="SUPFAM" id="SSF49785">
    <property type="entry name" value="Galactose-binding domain-like"/>
    <property type="match status" value="1"/>
</dbReference>
<dbReference type="Proteomes" id="UP000294739">
    <property type="component" value="Unassembled WGS sequence"/>
</dbReference>
<dbReference type="InterPro" id="IPR006102">
    <property type="entry name" value="Ig-like_GH2"/>
</dbReference>
<dbReference type="Pfam" id="PF00703">
    <property type="entry name" value="Glyco_hydro_2"/>
    <property type="match status" value="1"/>
</dbReference>
<dbReference type="OrthoDB" id="9762066at2"/>
<evidence type="ECO:0000259" key="4">
    <source>
        <dbReference type="Pfam" id="PF02836"/>
    </source>
</evidence>
<dbReference type="AlphaFoldDB" id="A0A4R5CP78"/>
<dbReference type="GO" id="GO:0005975">
    <property type="term" value="P:carbohydrate metabolic process"/>
    <property type="evidence" value="ECO:0007669"/>
    <property type="project" value="InterPro"/>
</dbReference>
<evidence type="ECO:0000259" key="5">
    <source>
        <dbReference type="Pfam" id="PF02837"/>
    </source>
</evidence>
<dbReference type="SUPFAM" id="SSF51445">
    <property type="entry name" value="(Trans)glycosidases"/>
    <property type="match status" value="1"/>
</dbReference>
<dbReference type="Pfam" id="PF02836">
    <property type="entry name" value="Glyco_hydro_2_C"/>
    <property type="match status" value="1"/>
</dbReference>
<dbReference type="InterPro" id="IPR006103">
    <property type="entry name" value="Glyco_hydro_2_cat"/>
</dbReference>
<evidence type="ECO:0000256" key="1">
    <source>
        <dbReference type="ARBA" id="ARBA00007401"/>
    </source>
</evidence>
<dbReference type="InterPro" id="IPR017853">
    <property type="entry name" value="GH"/>
</dbReference>
<feature type="domain" description="Glycoside hydrolase family 2 immunoglobulin-like beta-sandwich" evidence="3">
    <location>
        <begin position="185"/>
        <end position="287"/>
    </location>
</feature>
<sequence length="615" mass="69029">MIDSSSYPRPRLVRDRWYDLCGTWRFAYDDRDHGIGQQWFTVPPGVFDRTIEVPYPPESKLSGVNDRSFHPVIWYHRAFDLPELGDDERLLLHFGAVDHRATVWLNEHHLTDHEGGHTPFTVDISDALDPRRDQQSLVVRAEDQPDDAGIPRGKQTWDPEPSGIFYERTSGIWQPVWLEPVPRVSIDKLDLIPDMTARVLRVELSVRGTVDTTGTLDVTLELGDRLLAAQSMRLVGSRAQFSVSIPGLEDNDKALHWSPESPTLMTADLSLRVADTVDRVRSYVGFREVGVRDGAFLLNGRPYYLRMVLAQGYWPESHLAAPSGDALRREVELIKELGFNGVRVHQKVEDPRFLYWCDRFGLLVWGEMANAHEFSARSADQVITEWADVVRRDRSHPCIVTWVPINESWGVPSIASSARQQHHARALYHLTKTLDPTRPVISNDGWEHPVSDIWSIHDYATAGADLRRRYGDPEALAGVLAGTGPAGRKVVLGDQERAGHPVVISEFGGLAYLPAIGEKWFGYRVVGSEDEFRAAFEELVAALIGSPEIAGFCYTQLTDTAQERNGLLTEDRTPKLPLPVLHEIITRPSSAVPSESIDHQRRRALLAALGTPDAP</sequence>
<reference evidence="6 7" key="1">
    <citation type="submission" date="2019-03" db="EMBL/GenBank/DDBJ databases">
        <title>Draft genome sequences of novel Actinobacteria.</title>
        <authorList>
            <person name="Sahin N."/>
            <person name="Ay H."/>
            <person name="Saygin H."/>
        </authorList>
    </citation>
    <scope>NUCLEOTIDE SEQUENCE [LARGE SCALE GENOMIC DNA]</scope>
    <source>
        <strain evidence="6 7">5K138</strain>
    </source>
</reference>
<proteinExistence type="inferred from homology"/>
<dbReference type="InterPro" id="IPR051913">
    <property type="entry name" value="GH2_Domain-Containing"/>
</dbReference>
<dbReference type="InterPro" id="IPR036156">
    <property type="entry name" value="Beta-gal/glucu_dom_sf"/>
</dbReference>
<keyword evidence="7" id="KW-1185">Reference proteome</keyword>
<evidence type="ECO:0000259" key="3">
    <source>
        <dbReference type="Pfam" id="PF00703"/>
    </source>
</evidence>
<feature type="region of interest" description="Disordered" evidence="2">
    <location>
        <begin position="140"/>
        <end position="160"/>
    </location>
</feature>
<comment type="similarity">
    <text evidence="1">Belongs to the glycosyl hydrolase 2 family.</text>
</comment>
<evidence type="ECO:0000313" key="7">
    <source>
        <dbReference type="Proteomes" id="UP000294739"/>
    </source>
</evidence>
<keyword evidence="6" id="KW-0378">Hydrolase</keyword>
<dbReference type="GO" id="GO:0004553">
    <property type="term" value="F:hydrolase activity, hydrolyzing O-glycosyl compounds"/>
    <property type="evidence" value="ECO:0007669"/>
    <property type="project" value="InterPro"/>
</dbReference>
<gene>
    <name evidence="6" type="ORF">E1269_26185</name>
</gene>
<dbReference type="Pfam" id="PF02837">
    <property type="entry name" value="Glyco_hydro_2_N"/>
    <property type="match status" value="1"/>
</dbReference>
<dbReference type="PANTHER" id="PTHR42732">
    <property type="entry name" value="BETA-GALACTOSIDASE"/>
    <property type="match status" value="1"/>
</dbReference>
<feature type="domain" description="Glycoside hydrolase family 2 catalytic" evidence="4">
    <location>
        <begin position="289"/>
        <end position="454"/>
    </location>
</feature>
<name>A0A4R5CP78_9ACTN</name>
<dbReference type="InParanoid" id="A0A4R5CP78"/>
<accession>A0A4R5CP78</accession>
<dbReference type="SUPFAM" id="SSF49303">
    <property type="entry name" value="beta-Galactosidase/glucuronidase domain"/>
    <property type="match status" value="1"/>
</dbReference>
<dbReference type="Gene3D" id="2.60.120.260">
    <property type="entry name" value="Galactose-binding domain-like"/>
    <property type="match status" value="1"/>
</dbReference>
<dbReference type="EMBL" id="SMKZ01000053">
    <property type="protein sequence ID" value="TDE00204.1"/>
    <property type="molecule type" value="Genomic_DNA"/>
</dbReference>
<dbReference type="PANTHER" id="PTHR42732:SF3">
    <property type="entry name" value="HYDROLASE"/>
    <property type="match status" value="1"/>
</dbReference>
<protein>
    <submittedName>
        <fullName evidence="6">Glycoside hydrolase family 2</fullName>
    </submittedName>
</protein>
<evidence type="ECO:0000313" key="6">
    <source>
        <dbReference type="EMBL" id="TDE00204.1"/>
    </source>
</evidence>
<comment type="caution">
    <text evidence="6">The sequence shown here is derived from an EMBL/GenBank/DDBJ whole genome shotgun (WGS) entry which is preliminary data.</text>
</comment>
<organism evidence="6 7">
    <name type="scientific">Jiangella asiatica</name>
    <dbReference type="NCBI Taxonomy" id="2530372"/>
    <lineage>
        <taxon>Bacteria</taxon>
        <taxon>Bacillati</taxon>
        <taxon>Actinomycetota</taxon>
        <taxon>Actinomycetes</taxon>
        <taxon>Jiangellales</taxon>
        <taxon>Jiangellaceae</taxon>
        <taxon>Jiangella</taxon>
    </lineage>
</organism>
<dbReference type="InterPro" id="IPR008979">
    <property type="entry name" value="Galactose-bd-like_sf"/>
</dbReference>